<dbReference type="EMBL" id="BGPR01092280">
    <property type="protein sequence ID" value="GBM26632.1"/>
    <property type="molecule type" value="Genomic_DNA"/>
</dbReference>
<comment type="subcellular location">
    <subcellularLocation>
        <location evidence="1">Endomembrane system</location>
    </subcellularLocation>
</comment>
<dbReference type="InterPro" id="IPR026825">
    <property type="entry name" value="Vac14"/>
</dbReference>
<dbReference type="Proteomes" id="UP000499080">
    <property type="component" value="Unassembled WGS sequence"/>
</dbReference>
<dbReference type="PANTHER" id="PTHR16023">
    <property type="entry name" value="TAX1 BINDING PROTEIN-RELATED"/>
    <property type="match status" value="1"/>
</dbReference>
<protein>
    <submittedName>
        <fullName evidence="5">Protein VAC14</fullName>
    </submittedName>
</protein>
<reference evidence="5 6" key="1">
    <citation type="journal article" date="2019" name="Sci. Rep.">
        <title>Orb-weaving spider Araneus ventricosus genome elucidates the spidroin gene catalogue.</title>
        <authorList>
            <person name="Kono N."/>
            <person name="Nakamura H."/>
            <person name="Ohtoshi R."/>
            <person name="Moran D.A.P."/>
            <person name="Shinohara A."/>
            <person name="Yoshida Y."/>
            <person name="Fujiwara M."/>
            <person name="Mori M."/>
            <person name="Tomita M."/>
            <person name="Arakawa K."/>
        </authorList>
    </citation>
    <scope>NUCLEOTIDE SEQUENCE [LARGE SCALE GENOMIC DNA]</scope>
</reference>
<dbReference type="AlphaFoldDB" id="A0A4Y2EC29"/>
<accession>A0A4Y2EC29</accession>
<evidence type="ECO:0000256" key="2">
    <source>
        <dbReference type="ARBA" id="ARBA00022737"/>
    </source>
</evidence>
<keyword evidence="3" id="KW-0472">Membrane</keyword>
<sequence length="148" mass="17051">MVHTLNNILLTSTELFDLRNQLKDLKTESSWSLFACLYRSWCHSPVATVSLCLLAQTYKHACDLLQIFGDIEVTVDFLTEIDKLVQLIESPIFTYLRLQLLDPQQNTYLVKSLYGLLMLLPQSDAFHTLRHRLACVPNVQLMPPQKTK</sequence>
<dbReference type="GO" id="GO:0010008">
    <property type="term" value="C:endosome membrane"/>
    <property type="evidence" value="ECO:0007669"/>
    <property type="project" value="TreeGrafter"/>
</dbReference>
<dbReference type="PANTHER" id="PTHR16023:SF0">
    <property type="entry name" value="PROTEIN VAC14 HOMOLOG"/>
    <property type="match status" value="1"/>
</dbReference>
<evidence type="ECO:0000313" key="5">
    <source>
        <dbReference type="EMBL" id="GBM26632.1"/>
    </source>
</evidence>
<dbReference type="OrthoDB" id="5574975at2759"/>
<evidence type="ECO:0000256" key="1">
    <source>
        <dbReference type="ARBA" id="ARBA00004308"/>
    </source>
</evidence>
<organism evidence="5 6">
    <name type="scientific">Araneus ventricosus</name>
    <name type="common">Orbweaver spider</name>
    <name type="synonym">Epeira ventricosa</name>
    <dbReference type="NCBI Taxonomy" id="182803"/>
    <lineage>
        <taxon>Eukaryota</taxon>
        <taxon>Metazoa</taxon>
        <taxon>Ecdysozoa</taxon>
        <taxon>Arthropoda</taxon>
        <taxon>Chelicerata</taxon>
        <taxon>Arachnida</taxon>
        <taxon>Araneae</taxon>
        <taxon>Araneomorphae</taxon>
        <taxon>Entelegynae</taxon>
        <taxon>Araneoidea</taxon>
        <taxon>Araneidae</taxon>
        <taxon>Araneus</taxon>
    </lineage>
</organism>
<dbReference type="GO" id="GO:0006661">
    <property type="term" value="P:phosphatidylinositol biosynthetic process"/>
    <property type="evidence" value="ECO:0007669"/>
    <property type="project" value="InterPro"/>
</dbReference>
<keyword evidence="6" id="KW-1185">Reference proteome</keyword>
<name>A0A4Y2EC29_ARAVE</name>
<evidence type="ECO:0000313" key="6">
    <source>
        <dbReference type="Proteomes" id="UP000499080"/>
    </source>
</evidence>
<dbReference type="Pfam" id="PF11916">
    <property type="entry name" value="Vac14_Fig4_bd"/>
    <property type="match status" value="1"/>
</dbReference>
<comment type="caution">
    <text evidence="5">The sequence shown here is derived from an EMBL/GenBank/DDBJ whole genome shotgun (WGS) entry which is preliminary data.</text>
</comment>
<proteinExistence type="predicted"/>
<gene>
    <name evidence="5" type="primary">VAC14_0</name>
    <name evidence="5" type="ORF">AVEN_212190_1</name>
</gene>
<evidence type="ECO:0000259" key="4">
    <source>
        <dbReference type="Pfam" id="PF11916"/>
    </source>
</evidence>
<evidence type="ECO:0000256" key="3">
    <source>
        <dbReference type="ARBA" id="ARBA00023136"/>
    </source>
</evidence>
<feature type="domain" description="Vacuolar protein 14 C-terminal Fig4-binding" evidence="4">
    <location>
        <begin position="1"/>
        <end position="136"/>
    </location>
</feature>
<keyword evidence="2" id="KW-0677">Repeat</keyword>
<dbReference type="InterPro" id="IPR021841">
    <property type="entry name" value="VAC14_Fig4p-bd"/>
</dbReference>
<dbReference type="GO" id="GO:0070772">
    <property type="term" value="C:PAS complex"/>
    <property type="evidence" value="ECO:0007669"/>
    <property type="project" value="InterPro"/>
</dbReference>